<feature type="compositionally biased region" description="Low complexity" evidence="2">
    <location>
        <begin position="356"/>
        <end position="373"/>
    </location>
</feature>
<dbReference type="PANTHER" id="PTHR22367">
    <property type="entry name" value="COILED-COIL DOMAIN-CONTAINING PROTEIN 14"/>
    <property type="match status" value="1"/>
</dbReference>
<dbReference type="GeneTree" id="ENSGT00390000017916"/>
<feature type="region of interest" description="Disordered" evidence="2">
    <location>
        <begin position="76"/>
        <end position="118"/>
    </location>
</feature>
<dbReference type="GeneID" id="108430024"/>
<reference evidence="3" key="2">
    <citation type="submission" date="2025-08" db="UniProtKB">
        <authorList>
            <consortium name="Ensembl"/>
        </authorList>
    </citation>
    <scope>IDENTIFICATION</scope>
</reference>
<feature type="compositionally biased region" description="Polar residues" evidence="2">
    <location>
        <begin position="332"/>
        <end position="346"/>
    </location>
</feature>
<evidence type="ECO:0000313" key="4">
    <source>
        <dbReference type="Proteomes" id="UP001501920"/>
    </source>
</evidence>
<feature type="region of interest" description="Disordered" evidence="2">
    <location>
        <begin position="309"/>
        <end position="407"/>
    </location>
</feature>
<feature type="region of interest" description="Disordered" evidence="2">
    <location>
        <begin position="666"/>
        <end position="725"/>
    </location>
</feature>
<evidence type="ECO:0008006" key="5">
    <source>
        <dbReference type="Google" id="ProtNLM"/>
    </source>
</evidence>
<dbReference type="Pfam" id="PF15254">
    <property type="entry name" value="CCDC14"/>
    <property type="match status" value="1"/>
</dbReference>
<dbReference type="Ensembl" id="ENSPNAT00000038248.2">
    <property type="protein sequence ID" value="ENSPNAP00000033938.1"/>
    <property type="gene ID" value="ENSPNAG00000022905.2"/>
</dbReference>
<feature type="compositionally biased region" description="Low complexity" evidence="2">
    <location>
        <begin position="670"/>
        <end position="686"/>
    </location>
</feature>
<dbReference type="AlphaFoldDB" id="A0A3B4EDZ1"/>
<evidence type="ECO:0000256" key="2">
    <source>
        <dbReference type="SAM" id="MobiDB-lite"/>
    </source>
</evidence>
<dbReference type="OMA" id="QACHRET"/>
<reference evidence="3" key="3">
    <citation type="submission" date="2025-09" db="UniProtKB">
        <authorList>
            <consortium name="Ensembl"/>
        </authorList>
    </citation>
    <scope>IDENTIFICATION</scope>
</reference>
<proteinExistence type="predicted"/>
<feature type="compositionally biased region" description="Polar residues" evidence="2">
    <location>
        <begin position="387"/>
        <end position="406"/>
    </location>
</feature>
<gene>
    <name evidence="3" type="primary">CCDC14</name>
</gene>
<dbReference type="OrthoDB" id="10014807at2759"/>
<evidence type="ECO:0000256" key="1">
    <source>
        <dbReference type="SAM" id="Coils"/>
    </source>
</evidence>
<protein>
    <recommendedName>
        <fullName evidence="5">Coiled-coil domain containing 14</fullName>
    </recommendedName>
</protein>
<dbReference type="InterPro" id="IPR029343">
    <property type="entry name" value="CCDC14"/>
</dbReference>
<feature type="coiled-coil region" evidence="1">
    <location>
        <begin position="464"/>
        <end position="612"/>
    </location>
</feature>
<feature type="compositionally biased region" description="Polar residues" evidence="2">
    <location>
        <begin position="309"/>
        <end position="324"/>
    </location>
</feature>
<dbReference type="GO" id="GO:0034451">
    <property type="term" value="C:centriolar satellite"/>
    <property type="evidence" value="ECO:0007669"/>
    <property type="project" value="TreeGrafter"/>
</dbReference>
<organism evidence="3 4">
    <name type="scientific">Pygocentrus nattereri</name>
    <name type="common">Red-bellied piranha</name>
    <dbReference type="NCBI Taxonomy" id="42514"/>
    <lineage>
        <taxon>Eukaryota</taxon>
        <taxon>Metazoa</taxon>
        <taxon>Chordata</taxon>
        <taxon>Craniata</taxon>
        <taxon>Vertebrata</taxon>
        <taxon>Euteleostomi</taxon>
        <taxon>Actinopterygii</taxon>
        <taxon>Neopterygii</taxon>
        <taxon>Teleostei</taxon>
        <taxon>Ostariophysi</taxon>
        <taxon>Characiformes</taxon>
        <taxon>Characoidei</taxon>
        <taxon>Pygocentrus</taxon>
    </lineage>
</organism>
<evidence type="ECO:0000313" key="3">
    <source>
        <dbReference type="Ensembl" id="ENSPNAP00000033938.1"/>
    </source>
</evidence>
<dbReference type="RefSeq" id="XP_017557654.1">
    <property type="nucleotide sequence ID" value="XM_017702165.1"/>
</dbReference>
<accession>A0A3B4EDZ1</accession>
<dbReference type="PANTHER" id="PTHR22367:SF2">
    <property type="entry name" value="COILED-COIL DOMAIN-CONTAINING PROTEIN 14"/>
    <property type="match status" value="1"/>
</dbReference>
<keyword evidence="1" id="KW-0175">Coiled coil</keyword>
<sequence length="909" mass="99779">MARQVKSRHKVVSSGRLTGCGQGQVNKKTVVGRHAAPLEPAYSLYSTDSEDQVTTLHKGLDRCATLLSGILQAEKTESKSKPQVPKTVSSKLKSKGVHGKLDTERKRLGKKSSSVSHITKRPAVVQKTILSSQTYPGLRQRPLAVDVVHGLDVKPRALTPAAQSEHIQPHSLPSLCPVSGGSNSLPSTGLQPSTVFNCRLTTSTPVLSPQRLTSAQSQACHRETDGEMHYFPQQWDIATKGQSQQHGPLNTAGPPTQYTALLSVSPAVQQHPPASTVSTVHQASIRPMAKGELRVTSPLLSAPHVLSVGQSSPLQSQNGSQYCPSPTVAAHTPTQVPITSHPQTYPQPVLVHSSHQEQSSGAEESSEESGGCTSEEDELAGVDTTPVRDTSCQTSMNKHAVQSSPEKTARKVMTVKYLLGELKTLVANQDSEAVRLISEVEQSISLLPAMVGSTNVQAELALALQPLRSENVQLRRRLRILNQQLMERERAERQARSVDCNLELATLQSLNITLQTQLNDNHRELGNLQQENQRLQQALEDKERDLQQTKEQCEIETSRIRLDVSEALAEMRNCKAELEDSERENVALTQNLQQKEAEIIRLQEIIRTLQKRPTREIACQLTQTEVPNPPSQLTKSVLDLYENQQKETALTDAVTDSIKTYLQTLEDTGHGSSPQKSHPQPSSHCQWRGREERYRARDTKAISPKRLAVPRPAQDTSAGGGTQEAVRSESGIAFVPLKETLKAHPAAKLTQTCSRIQVNERNQLHEVNEHPGLKYLDLAFEKLGIVNGPLAQDLETLDDNRGKDFLSHADGVGSQLKRSSEGTVNFAEQSQNARRCLKMGEASTCTGRPSVFESTVSSCDIKSLASDWSLNSWSTFNTRDEQDFRNGLAALDASIESLQRTLKADLKLK</sequence>
<name>A0A3B4EDZ1_PYGNA</name>
<feature type="compositionally biased region" description="Basic and acidic residues" evidence="2">
    <location>
        <begin position="688"/>
        <end position="700"/>
    </location>
</feature>
<dbReference type="CTD" id="64770"/>
<dbReference type="STRING" id="42514.ENSPNAP00000033938"/>
<reference evidence="3 4" key="1">
    <citation type="submission" date="2020-10" db="EMBL/GenBank/DDBJ databases">
        <title>Pygocentrus nattereri (red-bellied piranha) genome, fPygNat1, primary haplotype.</title>
        <authorList>
            <person name="Myers G."/>
            <person name="Meyer A."/>
            <person name="Karagic N."/>
            <person name="Pippel M."/>
            <person name="Winkler S."/>
            <person name="Tracey A."/>
            <person name="Wood J."/>
            <person name="Formenti G."/>
            <person name="Howe K."/>
            <person name="Fedrigo O."/>
            <person name="Jarvis E.D."/>
        </authorList>
    </citation>
    <scope>NUCLEOTIDE SEQUENCE [LARGE SCALE GENOMIC DNA]</scope>
</reference>
<dbReference type="Proteomes" id="UP001501920">
    <property type="component" value="Chromosome 30"/>
</dbReference>
<dbReference type="GO" id="GO:0071539">
    <property type="term" value="P:protein localization to centrosome"/>
    <property type="evidence" value="ECO:0007669"/>
    <property type="project" value="TreeGrafter"/>
</dbReference>
<keyword evidence="4" id="KW-1185">Reference proteome</keyword>